<name>A0AAD4JRY5_PERFH</name>
<evidence type="ECO:0000256" key="3">
    <source>
        <dbReference type="ARBA" id="ARBA00023125"/>
    </source>
</evidence>
<comment type="caution">
    <text evidence="8">The sequence shown here is derived from an EMBL/GenBank/DDBJ whole genome shotgun (WGS) entry which is preliminary data.</text>
</comment>
<dbReference type="Gene3D" id="4.10.280.10">
    <property type="entry name" value="Helix-loop-helix DNA-binding domain"/>
    <property type="match status" value="1"/>
</dbReference>
<evidence type="ECO:0000256" key="4">
    <source>
        <dbReference type="ARBA" id="ARBA00023163"/>
    </source>
</evidence>
<evidence type="ECO:0000259" key="7">
    <source>
        <dbReference type="PROSITE" id="PS50888"/>
    </source>
</evidence>
<dbReference type="EMBL" id="SDAM02000001">
    <property type="protein sequence ID" value="KAH6838065.1"/>
    <property type="molecule type" value="Genomic_DNA"/>
</dbReference>
<organism evidence="8 9">
    <name type="scientific">Perilla frutescens var. hirtella</name>
    <name type="common">Perilla citriodora</name>
    <name type="synonym">Perilla setoyensis</name>
    <dbReference type="NCBI Taxonomy" id="608512"/>
    <lineage>
        <taxon>Eukaryota</taxon>
        <taxon>Viridiplantae</taxon>
        <taxon>Streptophyta</taxon>
        <taxon>Embryophyta</taxon>
        <taxon>Tracheophyta</taxon>
        <taxon>Spermatophyta</taxon>
        <taxon>Magnoliopsida</taxon>
        <taxon>eudicotyledons</taxon>
        <taxon>Gunneridae</taxon>
        <taxon>Pentapetalae</taxon>
        <taxon>asterids</taxon>
        <taxon>lamiids</taxon>
        <taxon>Lamiales</taxon>
        <taxon>Lamiaceae</taxon>
        <taxon>Nepetoideae</taxon>
        <taxon>Elsholtzieae</taxon>
        <taxon>Perilla</taxon>
    </lineage>
</organism>
<reference evidence="8 9" key="1">
    <citation type="journal article" date="2021" name="Nat. Commun.">
        <title>Incipient diploidization of the medicinal plant Perilla within 10,000 years.</title>
        <authorList>
            <person name="Zhang Y."/>
            <person name="Shen Q."/>
            <person name="Leng L."/>
            <person name="Zhang D."/>
            <person name="Chen S."/>
            <person name="Shi Y."/>
            <person name="Ning Z."/>
            <person name="Chen S."/>
        </authorList>
    </citation>
    <scope>NUCLEOTIDE SEQUENCE [LARGE SCALE GENOMIC DNA]</scope>
    <source>
        <strain evidence="9">cv. PC099</strain>
    </source>
</reference>
<dbReference type="SUPFAM" id="SSF47459">
    <property type="entry name" value="HLH, helix-loop-helix DNA-binding domain"/>
    <property type="match status" value="1"/>
</dbReference>
<proteinExistence type="predicted"/>
<dbReference type="AlphaFoldDB" id="A0AAD4JRY5"/>
<feature type="region of interest" description="Disordered" evidence="6">
    <location>
        <begin position="112"/>
        <end position="141"/>
    </location>
</feature>
<dbReference type="InterPro" id="IPR031066">
    <property type="entry name" value="bHLH_ALC-like_plant"/>
</dbReference>
<dbReference type="PANTHER" id="PTHR45855:SF6">
    <property type="entry name" value="TRANSCRIPTION FACTOR ALC"/>
    <property type="match status" value="1"/>
</dbReference>
<keyword evidence="4" id="KW-0804">Transcription</keyword>
<keyword evidence="9" id="KW-1185">Reference proteome</keyword>
<dbReference type="FunFam" id="4.10.280.10:FF:000004">
    <property type="entry name" value="Basic helix-loop-helix transcription factor"/>
    <property type="match status" value="1"/>
</dbReference>
<evidence type="ECO:0000256" key="6">
    <source>
        <dbReference type="SAM" id="MobiDB-lite"/>
    </source>
</evidence>
<keyword evidence="3 8" id="KW-0238">DNA-binding</keyword>
<dbReference type="Proteomes" id="UP001190926">
    <property type="component" value="Unassembled WGS sequence"/>
</dbReference>
<keyword evidence="5" id="KW-0539">Nucleus</keyword>
<accession>A0AAD4JRY5</accession>
<dbReference type="GO" id="GO:0046983">
    <property type="term" value="F:protein dimerization activity"/>
    <property type="evidence" value="ECO:0007669"/>
    <property type="project" value="InterPro"/>
</dbReference>
<comment type="subcellular location">
    <subcellularLocation>
        <location evidence="1">Nucleus</location>
    </subcellularLocation>
</comment>
<dbReference type="InterPro" id="IPR036638">
    <property type="entry name" value="HLH_DNA-bd_sf"/>
</dbReference>
<evidence type="ECO:0000256" key="1">
    <source>
        <dbReference type="ARBA" id="ARBA00004123"/>
    </source>
</evidence>
<dbReference type="InterPro" id="IPR047265">
    <property type="entry name" value="PIF1-like_bHLH"/>
</dbReference>
<dbReference type="Pfam" id="PF00010">
    <property type="entry name" value="HLH"/>
    <property type="match status" value="1"/>
</dbReference>
<gene>
    <name evidence="8" type="ORF">C2S53_000007</name>
</gene>
<keyword evidence="2" id="KW-0805">Transcription regulation</keyword>
<dbReference type="CDD" id="cd11445">
    <property type="entry name" value="bHLH_AtPIF_like"/>
    <property type="match status" value="1"/>
</dbReference>
<evidence type="ECO:0000256" key="5">
    <source>
        <dbReference type="ARBA" id="ARBA00023242"/>
    </source>
</evidence>
<dbReference type="InterPro" id="IPR011598">
    <property type="entry name" value="bHLH_dom"/>
</dbReference>
<dbReference type="PROSITE" id="PS50888">
    <property type="entry name" value="BHLH"/>
    <property type="match status" value="1"/>
</dbReference>
<evidence type="ECO:0000256" key="2">
    <source>
        <dbReference type="ARBA" id="ARBA00023015"/>
    </source>
</evidence>
<feature type="domain" description="BHLH" evidence="7">
    <location>
        <begin position="129"/>
        <end position="178"/>
    </location>
</feature>
<dbReference type="SMART" id="SM00353">
    <property type="entry name" value="HLH"/>
    <property type="match status" value="1"/>
</dbReference>
<dbReference type="GO" id="GO:0005634">
    <property type="term" value="C:nucleus"/>
    <property type="evidence" value="ECO:0007669"/>
    <property type="project" value="UniProtKB-SubCell"/>
</dbReference>
<sequence>MANLYDNNKNNNNYYTPQEPDEISLFLQQILLRSSSSSSQYFPRQQSLVPTSDHVAADHQAAGAGGQISPSSALNSCSTCSFNVSPSSVGNLDIETDDCGYESEEAVEALAAGTAPTPAPPRCSSKRARAAEVHNLSEKRRRSRINEKMKALQNLIPNSNKTDKASMLDEAIEYLKQLQLQVQMLTMRNGLSLYPICMPGMLQQHNQVSQMRMDVSDTDKYLSVNMTKGISMDQNIPADSLLGLPENCVKQELVTDFSSMIGSKPSLEVESSLLQHHFGAFQLSRSFKKKEKLLQCQPLIEDCPQSNSAGAKETSSSPCEAQTFGLKENSLEADILLTNYVNNPAVFSHHS</sequence>
<dbReference type="PANTHER" id="PTHR45855">
    <property type="entry name" value="TRANSCRIPTION FACTOR PIF1-RELATED"/>
    <property type="match status" value="1"/>
</dbReference>
<evidence type="ECO:0000313" key="9">
    <source>
        <dbReference type="Proteomes" id="UP001190926"/>
    </source>
</evidence>
<evidence type="ECO:0000313" key="8">
    <source>
        <dbReference type="EMBL" id="KAH6838065.1"/>
    </source>
</evidence>
<protein>
    <submittedName>
        <fullName evidence="8">Basic helix-loop-helix DNA-binding superfamily protein</fullName>
    </submittedName>
</protein>
<dbReference type="GO" id="GO:0003677">
    <property type="term" value="F:DNA binding"/>
    <property type="evidence" value="ECO:0007669"/>
    <property type="project" value="UniProtKB-KW"/>
</dbReference>
<feature type="compositionally biased region" description="Basic and acidic residues" evidence="6">
    <location>
        <begin position="129"/>
        <end position="141"/>
    </location>
</feature>